<evidence type="ECO:0000313" key="4">
    <source>
        <dbReference type="Proteomes" id="UP001059859"/>
    </source>
</evidence>
<sequence length="519" mass="56035">MEFASAVEEISRIADYLKLTAAAAVDRQRPARTFSTADGLRDSEAGQDPGTASPSSTANPSSPMPGGRWREFRSTADFLRSRLRISRGDARRRLALAASVLPRQALTGETLQPVYPLLAGACAEAALAASDLDVIAHALEEALPRLEPEAFRAMEKQLADIGSHQDHDFLVRTAKHWIALLDQDQPPSEEELSRFQGIFPGRRRNGLNHLHIYCTDEQHEALTTLTNSAANPHQTVPAGNPPVSSGPHTSPTAVDATAAPGSGLPDRLPRPTRPQMLLEGLLAAVRAALSSGGLPAAGGLRPQVMVTISHQALLAGLAHGPDSDVAGRNRKPSGPGNPKNRDDATDPDHQHLHTADPGSTPHREPSGGRSTRERPVPGRAAFTGPIGVRDVRKLACDADLIPVVLGTQGQVLDLGRAARLFPPHLRKALQARDRGCTFPGCTIPGPWTEAHHATFWERGGGTDLGNGMLLCSFHHHLIHQEKWRAYMRAGVPWFVPPPYVDPDRRPLRNAYFHPEFLTS</sequence>
<dbReference type="EMBL" id="CP104275">
    <property type="protein sequence ID" value="UWX96594.1"/>
    <property type="molecule type" value="Genomic_DNA"/>
</dbReference>
<name>A0ABY5YNC4_9MICC</name>
<keyword evidence="3" id="KW-0540">Nuclease</keyword>
<dbReference type="Proteomes" id="UP001059859">
    <property type="component" value="Chromosome"/>
</dbReference>
<organism evidence="3 4">
    <name type="scientific">Arthrobacter zhaoxinii</name>
    <dbReference type="NCBI Taxonomy" id="2964616"/>
    <lineage>
        <taxon>Bacteria</taxon>
        <taxon>Bacillati</taxon>
        <taxon>Actinomycetota</taxon>
        <taxon>Actinomycetes</taxon>
        <taxon>Micrococcales</taxon>
        <taxon>Micrococcaceae</taxon>
        <taxon>Arthrobacter</taxon>
    </lineage>
</organism>
<accession>A0ABY5YNC4</accession>
<proteinExistence type="predicted"/>
<feature type="compositionally biased region" description="Low complexity" evidence="1">
    <location>
        <begin position="49"/>
        <end position="65"/>
    </location>
</feature>
<dbReference type="RefSeq" id="WP_260651895.1">
    <property type="nucleotide sequence ID" value="NZ_CP104275.1"/>
</dbReference>
<gene>
    <name evidence="3" type="ORF">N2K95_13190</name>
</gene>
<dbReference type="InterPro" id="IPR003615">
    <property type="entry name" value="HNH_nuc"/>
</dbReference>
<dbReference type="CDD" id="cd00085">
    <property type="entry name" value="HNHc"/>
    <property type="match status" value="1"/>
</dbReference>
<feature type="region of interest" description="Disordered" evidence="1">
    <location>
        <begin position="319"/>
        <end position="383"/>
    </location>
</feature>
<evidence type="ECO:0000256" key="1">
    <source>
        <dbReference type="SAM" id="MobiDB-lite"/>
    </source>
</evidence>
<dbReference type="Pfam" id="PF02720">
    <property type="entry name" value="DUF222"/>
    <property type="match status" value="2"/>
</dbReference>
<feature type="compositionally biased region" description="Polar residues" evidence="1">
    <location>
        <begin position="242"/>
        <end position="252"/>
    </location>
</feature>
<feature type="region of interest" description="Disordered" evidence="1">
    <location>
        <begin position="28"/>
        <end position="68"/>
    </location>
</feature>
<evidence type="ECO:0000259" key="2">
    <source>
        <dbReference type="SMART" id="SM00507"/>
    </source>
</evidence>
<dbReference type="GO" id="GO:0004519">
    <property type="term" value="F:endonuclease activity"/>
    <property type="evidence" value="ECO:0007669"/>
    <property type="project" value="UniProtKB-KW"/>
</dbReference>
<keyword evidence="3" id="KW-0255">Endonuclease</keyword>
<feature type="compositionally biased region" description="Basic and acidic residues" evidence="1">
    <location>
        <begin position="361"/>
        <end position="376"/>
    </location>
</feature>
<protein>
    <submittedName>
        <fullName evidence="3">HNH endonuclease</fullName>
    </submittedName>
</protein>
<dbReference type="InterPro" id="IPR003870">
    <property type="entry name" value="DUF222"/>
</dbReference>
<dbReference type="SMART" id="SM00507">
    <property type="entry name" value="HNHc"/>
    <property type="match status" value="1"/>
</dbReference>
<feature type="compositionally biased region" description="Basic and acidic residues" evidence="1">
    <location>
        <begin position="339"/>
        <end position="354"/>
    </location>
</feature>
<evidence type="ECO:0000313" key="3">
    <source>
        <dbReference type="EMBL" id="UWX96594.1"/>
    </source>
</evidence>
<feature type="region of interest" description="Disordered" evidence="1">
    <location>
        <begin position="230"/>
        <end position="272"/>
    </location>
</feature>
<keyword evidence="4" id="KW-1185">Reference proteome</keyword>
<feature type="domain" description="HNH nuclease" evidence="2">
    <location>
        <begin position="424"/>
        <end position="476"/>
    </location>
</feature>
<keyword evidence="3" id="KW-0378">Hydrolase</keyword>
<reference evidence="3" key="1">
    <citation type="submission" date="2022-09" db="EMBL/GenBank/DDBJ databases">
        <title>Novel species in genus Arthrobacter.</title>
        <authorList>
            <person name="Liu Y."/>
        </authorList>
    </citation>
    <scope>NUCLEOTIDE SEQUENCE</scope>
    <source>
        <strain evidence="3">Zg-Y815</strain>
    </source>
</reference>